<organism evidence="1 2">
    <name type="scientific">Bacillus mycoides</name>
    <dbReference type="NCBI Taxonomy" id="1405"/>
    <lineage>
        <taxon>Bacteria</taxon>
        <taxon>Bacillati</taxon>
        <taxon>Bacillota</taxon>
        <taxon>Bacilli</taxon>
        <taxon>Bacillales</taxon>
        <taxon>Bacillaceae</taxon>
        <taxon>Bacillus</taxon>
        <taxon>Bacillus cereus group</taxon>
    </lineage>
</organism>
<proteinExistence type="predicted"/>
<comment type="caution">
    <text evidence="1">The sequence shown here is derived from an EMBL/GenBank/DDBJ whole genome shotgun (WGS) entry which is preliminary data.</text>
</comment>
<evidence type="ECO:0000313" key="2">
    <source>
        <dbReference type="Proteomes" id="UP000175835"/>
    </source>
</evidence>
<dbReference type="Proteomes" id="UP000175835">
    <property type="component" value="Unassembled WGS sequence"/>
</dbReference>
<gene>
    <name evidence="1" type="ORF">BWGOE11_28710</name>
</gene>
<reference evidence="1 2" key="1">
    <citation type="submission" date="2016-05" db="EMBL/GenBank/DDBJ databases">
        <title>Bacillus thuringiensis and Bacillus weihenstephanensis as novel biocontrol agents of wilt causing Verticillium species.</title>
        <authorList>
            <person name="Hollensteiner J."/>
            <person name="Wemheuer F."/>
            <person name="Harting R."/>
            <person name="Kolarzyk A."/>
            <person name="Diaz-Valerio S."/>
            <person name="Poehlein A."/>
            <person name="Brzuszkiewicz E."/>
            <person name="Nesemann K."/>
            <person name="Braus-Stromeyer S."/>
            <person name="Braus G."/>
            <person name="Daniel R."/>
            <person name="Liesegang H."/>
        </authorList>
    </citation>
    <scope>NUCLEOTIDE SEQUENCE [LARGE SCALE GENOMIC DNA]</scope>
    <source>
        <strain evidence="1 2">GOE11</strain>
    </source>
</reference>
<accession>A0A1E8BNC9</accession>
<name>A0A1E8BNC9_BACMY</name>
<evidence type="ECO:0000313" key="1">
    <source>
        <dbReference type="EMBL" id="OFD92909.1"/>
    </source>
</evidence>
<dbReference type="EMBL" id="LXLX01000033">
    <property type="protein sequence ID" value="OFD92909.1"/>
    <property type="molecule type" value="Genomic_DNA"/>
</dbReference>
<dbReference type="AlphaFoldDB" id="A0A1E8BNC9"/>
<sequence length="30" mass="3738">MKCLEIINMNELLVWKRSALWRKKGFWKKS</sequence>
<protein>
    <submittedName>
        <fullName evidence="1">Uncharacterized protein</fullName>
    </submittedName>
</protein>